<dbReference type="EMBL" id="CP159256">
    <property type="protein sequence ID" value="XCG52099.1"/>
    <property type="molecule type" value="Genomic_DNA"/>
</dbReference>
<reference evidence="2" key="1">
    <citation type="submission" date="2024-06" db="EMBL/GenBank/DDBJ databases">
        <title>Mesorhizobium karijinii sp. nov., a symbiont of the iconic Swainsona formosa from arid Australia.</title>
        <authorList>
            <person name="Hill Y.J."/>
            <person name="Watkin E.L.J."/>
            <person name="O'Hara G.W."/>
            <person name="Terpolilli J."/>
            <person name="Tye M.L."/>
            <person name="Kohlmeier M.G."/>
        </authorList>
    </citation>
    <scope>NUCLEOTIDE SEQUENCE</scope>
    <source>
        <strain evidence="2">WSM2240</strain>
        <plasmid evidence="2">pMk2240A</plasmid>
    </source>
</reference>
<feature type="compositionally biased region" description="Pro residues" evidence="1">
    <location>
        <begin position="39"/>
        <end position="65"/>
    </location>
</feature>
<keyword evidence="2" id="KW-0614">Plasmid</keyword>
<feature type="compositionally biased region" description="Basic and acidic residues" evidence="1">
    <location>
        <begin position="14"/>
        <end position="36"/>
    </location>
</feature>
<proteinExistence type="predicted"/>
<evidence type="ECO:0000256" key="1">
    <source>
        <dbReference type="SAM" id="MobiDB-lite"/>
    </source>
</evidence>
<evidence type="ECO:0008006" key="3">
    <source>
        <dbReference type="Google" id="ProtNLM"/>
    </source>
</evidence>
<feature type="region of interest" description="Disordered" evidence="1">
    <location>
        <begin position="1"/>
        <end position="65"/>
    </location>
</feature>
<evidence type="ECO:0000313" key="2">
    <source>
        <dbReference type="EMBL" id="XCG52099.1"/>
    </source>
</evidence>
<protein>
    <recommendedName>
        <fullName evidence="3">Chitin-binding protein</fullName>
    </recommendedName>
</protein>
<dbReference type="AlphaFoldDB" id="A0AAU8CYZ2"/>
<name>A0AAU8CYZ2_9HYPH</name>
<sequence length="65" mass="7054">MLDNEFLPKGDFLMSDRKKPGPKKEQDHEPEAHDEAPDNPVPLGPGPSFEPDPDPTPDPPDLPGG</sequence>
<accession>A0AAU8CYZ2</accession>
<gene>
    <name evidence="2" type="ORF">ABVK50_31800</name>
</gene>
<organism evidence="2">
    <name type="scientific">Mesorhizobium sp. WSM2240</name>
    <dbReference type="NCBI Taxonomy" id="3228851"/>
    <lineage>
        <taxon>Bacteria</taxon>
        <taxon>Pseudomonadati</taxon>
        <taxon>Pseudomonadota</taxon>
        <taxon>Alphaproteobacteria</taxon>
        <taxon>Hyphomicrobiales</taxon>
        <taxon>Phyllobacteriaceae</taxon>
        <taxon>Mesorhizobium</taxon>
    </lineage>
</organism>
<geneLocation type="plasmid" evidence="2">
    <name>pMk2240A</name>
</geneLocation>
<dbReference type="RefSeq" id="WP_353646310.1">
    <property type="nucleotide sequence ID" value="NZ_CP159256.1"/>
</dbReference>